<dbReference type="Proteomes" id="UP000037660">
    <property type="component" value="Unassembled WGS sequence"/>
</dbReference>
<dbReference type="InterPro" id="IPR001466">
    <property type="entry name" value="Beta-lactam-related"/>
</dbReference>
<dbReference type="RefSeq" id="WP_054018613.1">
    <property type="nucleotide sequence ID" value="NZ_BBYR01000007.1"/>
</dbReference>
<reference evidence="3" key="1">
    <citation type="submission" date="2015-07" db="EMBL/GenBank/DDBJ databases">
        <title>Discovery of a poly(ethylene terephthalate assimilation.</title>
        <authorList>
            <person name="Yoshida S."/>
            <person name="Hiraga K."/>
            <person name="Takehana T."/>
            <person name="Taniguchi I."/>
            <person name="Yamaji H."/>
            <person name="Maeda Y."/>
            <person name="Toyohara K."/>
            <person name="Miyamoto K."/>
            <person name="Kimura Y."/>
            <person name="Oda K."/>
        </authorList>
    </citation>
    <scope>NUCLEOTIDE SEQUENCE [LARGE SCALE GENOMIC DNA]</scope>
    <source>
        <strain evidence="3">NBRC 110686 / TISTR 2288 / 201-F6</strain>
    </source>
</reference>
<dbReference type="SUPFAM" id="SSF56601">
    <property type="entry name" value="beta-lactamase/transpeptidase-like"/>
    <property type="match status" value="1"/>
</dbReference>
<proteinExistence type="predicted"/>
<dbReference type="InterPro" id="IPR050789">
    <property type="entry name" value="Diverse_Enzym_Activities"/>
</dbReference>
<evidence type="ECO:0000313" key="2">
    <source>
        <dbReference type="EMBL" id="GAP34507.1"/>
    </source>
</evidence>
<dbReference type="Gene3D" id="3.40.710.10">
    <property type="entry name" value="DD-peptidase/beta-lactamase superfamily"/>
    <property type="match status" value="1"/>
</dbReference>
<evidence type="ECO:0000259" key="1">
    <source>
        <dbReference type="Pfam" id="PF00144"/>
    </source>
</evidence>
<feature type="domain" description="Beta-lactamase-related" evidence="1">
    <location>
        <begin position="12"/>
        <end position="384"/>
    </location>
</feature>
<keyword evidence="3" id="KW-1185">Reference proteome</keyword>
<dbReference type="AlphaFoldDB" id="A0A0K8NVT5"/>
<reference evidence="2 3" key="2">
    <citation type="journal article" date="2016" name="Science">
        <title>A bacterium that degrades and assimilates poly(ethylene terephthalate).</title>
        <authorList>
            <person name="Yoshida S."/>
            <person name="Hiraga K."/>
            <person name="Takehana T."/>
            <person name="Taniguchi I."/>
            <person name="Yamaji H."/>
            <person name="Maeda Y."/>
            <person name="Toyohara K."/>
            <person name="Miyamoto K."/>
            <person name="Kimura Y."/>
            <person name="Oda K."/>
        </authorList>
    </citation>
    <scope>NUCLEOTIDE SEQUENCE [LARGE SCALE GENOMIC DNA]</scope>
    <source>
        <strain evidence="3">NBRC 110686 / TISTR 2288 / 201-F6</strain>
    </source>
</reference>
<protein>
    <submittedName>
        <fullName evidence="2">Beta-lactamase class C</fullName>
    </submittedName>
</protein>
<evidence type="ECO:0000313" key="3">
    <source>
        <dbReference type="Proteomes" id="UP000037660"/>
    </source>
</evidence>
<gene>
    <name evidence="2" type="ORF">ISF6_4682</name>
</gene>
<dbReference type="OrthoDB" id="9801061at2"/>
<name>A0A0K8NVT5_PISS1</name>
<sequence>MALHRSALKRLDTAFHREVEAGRLPGAVLRVWHRGREAHRGLYGCQDPQAGTPMREDSVFRIYSMTKPMVSVALMMLVEEGRLRLRDPVAAHLPEFDAPSLGVLQRDARGRTRLRREPLPPTHPATPTVPLVHDLLRHTAGLTYGVFGHSPIKDAYLAAGVESGRLDNRAFSERLATLPLVAPPGTLWEYSRATDLVGALIERLSGQTLGAFLQERLFEPLGLRDTAFHLPPSAHGRLAQAFPTCPYTGAPVRLLDVSRPPVFESGGGGLVSTADDYVRFARMLRDGGRWKSRRLLGRKTLELMTRDHLGPALIAASRVPGASTGYLPGPGYGFGLGFAVRVAAGEASVPGSVGDYHWSGLAGSFFWIDPVEDLAVVWMMQAPERRELQWALLKSLVYAAL</sequence>
<dbReference type="InterPro" id="IPR012338">
    <property type="entry name" value="Beta-lactam/transpept-like"/>
</dbReference>
<dbReference type="PANTHER" id="PTHR43283">
    <property type="entry name" value="BETA-LACTAMASE-RELATED"/>
    <property type="match status" value="1"/>
</dbReference>
<dbReference type="STRING" id="1547922.ISF6_4682"/>
<comment type="caution">
    <text evidence="2">The sequence shown here is derived from an EMBL/GenBank/DDBJ whole genome shotgun (WGS) entry which is preliminary data.</text>
</comment>
<organism evidence="2 3">
    <name type="scientific">Piscinibacter sakaiensis</name>
    <name type="common">Ideonella sakaiensis</name>
    <dbReference type="NCBI Taxonomy" id="1547922"/>
    <lineage>
        <taxon>Bacteria</taxon>
        <taxon>Pseudomonadati</taxon>
        <taxon>Pseudomonadota</taxon>
        <taxon>Betaproteobacteria</taxon>
        <taxon>Burkholderiales</taxon>
        <taxon>Sphaerotilaceae</taxon>
        <taxon>Piscinibacter</taxon>
    </lineage>
</organism>
<dbReference type="EMBL" id="BBYR01000007">
    <property type="protein sequence ID" value="GAP34507.1"/>
    <property type="molecule type" value="Genomic_DNA"/>
</dbReference>
<dbReference type="PANTHER" id="PTHR43283:SF3">
    <property type="entry name" value="BETA-LACTAMASE FAMILY PROTEIN (AFU_ORTHOLOGUE AFUA_5G07500)"/>
    <property type="match status" value="1"/>
</dbReference>
<dbReference type="Pfam" id="PF00144">
    <property type="entry name" value="Beta-lactamase"/>
    <property type="match status" value="1"/>
</dbReference>
<accession>A0A0K8NVT5</accession>